<keyword evidence="3" id="KW-1185">Reference proteome</keyword>
<evidence type="ECO:0000313" key="2">
    <source>
        <dbReference type="EMBL" id="ANB16579.1"/>
    </source>
</evidence>
<feature type="compositionally biased region" description="Basic residues" evidence="1">
    <location>
        <begin position="1"/>
        <end position="10"/>
    </location>
</feature>
<reference evidence="2 3" key="1">
    <citation type="submission" date="2016-04" db="EMBL/GenBank/DDBJ databases">
        <title>Complete genome sequence of Dokdonella koreensis DS-123T.</title>
        <authorList>
            <person name="Kim J.F."/>
            <person name="Lee H."/>
            <person name="Kwak M.-J."/>
        </authorList>
    </citation>
    <scope>NUCLEOTIDE SEQUENCE [LARGE SCALE GENOMIC DNA]</scope>
    <source>
        <strain evidence="2 3">DS-123</strain>
    </source>
</reference>
<protein>
    <submittedName>
        <fullName evidence="2">Uncharacterized protein</fullName>
    </submittedName>
</protein>
<evidence type="ECO:0000256" key="1">
    <source>
        <dbReference type="SAM" id="MobiDB-lite"/>
    </source>
</evidence>
<evidence type="ECO:0000313" key="3">
    <source>
        <dbReference type="Proteomes" id="UP000076830"/>
    </source>
</evidence>
<name>A0A167GI02_9GAMM</name>
<organism evidence="2 3">
    <name type="scientific">Dokdonella koreensis DS-123</name>
    <dbReference type="NCBI Taxonomy" id="1300342"/>
    <lineage>
        <taxon>Bacteria</taxon>
        <taxon>Pseudomonadati</taxon>
        <taxon>Pseudomonadota</taxon>
        <taxon>Gammaproteobacteria</taxon>
        <taxon>Lysobacterales</taxon>
        <taxon>Rhodanobacteraceae</taxon>
        <taxon>Dokdonella</taxon>
    </lineage>
</organism>
<dbReference type="EMBL" id="CP015249">
    <property type="protein sequence ID" value="ANB16579.1"/>
    <property type="molecule type" value="Genomic_DNA"/>
</dbReference>
<dbReference type="KEGG" id="dko:I596_542"/>
<sequence length="43" mass="4903">MRTRCARHRPTGPERAWRPLDADGTKRRSSERAGRGRSVRAPS</sequence>
<dbReference type="Proteomes" id="UP000076830">
    <property type="component" value="Chromosome"/>
</dbReference>
<proteinExistence type="predicted"/>
<feature type="compositionally biased region" description="Basic and acidic residues" evidence="1">
    <location>
        <begin position="11"/>
        <end position="34"/>
    </location>
</feature>
<accession>A0A167GI02</accession>
<dbReference type="AlphaFoldDB" id="A0A167GI02"/>
<gene>
    <name evidence="2" type="ORF">I596_542</name>
</gene>
<feature type="region of interest" description="Disordered" evidence="1">
    <location>
        <begin position="1"/>
        <end position="43"/>
    </location>
</feature>